<keyword evidence="1" id="KW-0812">Transmembrane</keyword>
<keyword evidence="1" id="KW-1133">Transmembrane helix</keyword>
<feature type="signal peptide" evidence="2">
    <location>
        <begin position="1"/>
        <end position="19"/>
    </location>
</feature>
<accession>A0A7J8CI92</accession>
<sequence length="142" mass="16292">MLTLIIWLDYLLFVTSPHCKVLFFLPFHIGPFERQSVTLSSSHVRGGGLTKYQHKLFEILLQERLVSSSYLLIRSIFFFFFFISMDSCIFFLYFGLSSTVTCVVHVIPALAIGCSFCWLLCPFDIAPLLCSGVFLFVFCLFV</sequence>
<protein>
    <submittedName>
        <fullName evidence="3">Uncharacterized protein</fullName>
    </submittedName>
</protein>
<keyword evidence="1" id="KW-0472">Membrane</keyword>
<organism evidence="3 4">
    <name type="scientific">Rousettus aegyptiacus</name>
    <name type="common">Egyptian fruit bat</name>
    <name type="synonym">Pteropus aegyptiacus</name>
    <dbReference type="NCBI Taxonomy" id="9407"/>
    <lineage>
        <taxon>Eukaryota</taxon>
        <taxon>Metazoa</taxon>
        <taxon>Chordata</taxon>
        <taxon>Craniata</taxon>
        <taxon>Vertebrata</taxon>
        <taxon>Euteleostomi</taxon>
        <taxon>Mammalia</taxon>
        <taxon>Eutheria</taxon>
        <taxon>Laurasiatheria</taxon>
        <taxon>Chiroptera</taxon>
        <taxon>Yinpterochiroptera</taxon>
        <taxon>Pteropodoidea</taxon>
        <taxon>Pteropodidae</taxon>
        <taxon>Rousettinae</taxon>
        <taxon>Rousettus</taxon>
    </lineage>
</organism>
<feature type="chain" id="PRO_5029521841" evidence="2">
    <location>
        <begin position="20"/>
        <end position="142"/>
    </location>
</feature>
<dbReference type="AlphaFoldDB" id="A0A7J8CI92"/>
<dbReference type="EMBL" id="JACASE010000014">
    <property type="protein sequence ID" value="KAF6410580.1"/>
    <property type="molecule type" value="Genomic_DNA"/>
</dbReference>
<keyword evidence="2" id="KW-0732">Signal</keyword>
<evidence type="ECO:0000256" key="2">
    <source>
        <dbReference type="SAM" id="SignalP"/>
    </source>
</evidence>
<gene>
    <name evidence="3" type="ORF">HJG63_009089</name>
</gene>
<keyword evidence="4" id="KW-1185">Reference proteome</keyword>
<reference evidence="3 4" key="1">
    <citation type="journal article" date="2020" name="Nature">
        <title>Six reference-quality genomes reveal evolution of bat adaptations.</title>
        <authorList>
            <person name="Jebb D."/>
            <person name="Huang Z."/>
            <person name="Pippel M."/>
            <person name="Hughes G.M."/>
            <person name="Lavrichenko K."/>
            <person name="Devanna P."/>
            <person name="Winkler S."/>
            <person name="Jermiin L.S."/>
            <person name="Skirmuntt E.C."/>
            <person name="Katzourakis A."/>
            <person name="Burkitt-Gray L."/>
            <person name="Ray D.A."/>
            <person name="Sullivan K.A.M."/>
            <person name="Roscito J.G."/>
            <person name="Kirilenko B.M."/>
            <person name="Davalos L.M."/>
            <person name="Corthals A.P."/>
            <person name="Power M.L."/>
            <person name="Jones G."/>
            <person name="Ransome R.D."/>
            <person name="Dechmann D.K.N."/>
            <person name="Locatelli A.G."/>
            <person name="Puechmaille S.J."/>
            <person name="Fedrigo O."/>
            <person name="Jarvis E.D."/>
            <person name="Hiller M."/>
            <person name="Vernes S.C."/>
            <person name="Myers E.W."/>
            <person name="Teeling E.C."/>
        </authorList>
    </citation>
    <scope>NUCLEOTIDE SEQUENCE [LARGE SCALE GENOMIC DNA]</scope>
    <source>
        <strain evidence="3">MRouAeg1</strain>
        <tissue evidence="3">Muscle</tissue>
    </source>
</reference>
<proteinExistence type="predicted"/>
<feature type="transmembrane region" description="Helical" evidence="1">
    <location>
        <begin position="71"/>
        <end position="96"/>
    </location>
</feature>
<feature type="transmembrane region" description="Helical" evidence="1">
    <location>
        <begin position="108"/>
        <end position="141"/>
    </location>
</feature>
<evidence type="ECO:0000256" key="1">
    <source>
        <dbReference type="SAM" id="Phobius"/>
    </source>
</evidence>
<evidence type="ECO:0000313" key="4">
    <source>
        <dbReference type="Proteomes" id="UP000593571"/>
    </source>
</evidence>
<comment type="caution">
    <text evidence="3">The sequence shown here is derived from an EMBL/GenBank/DDBJ whole genome shotgun (WGS) entry which is preliminary data.</text>
</comment>
<dbReference type="Proteomes" id="UP000593571">
    <property type="component" value="Unassembled WGS sequence"/>
</dbReference>
<name>A0A7J8CI92_ROUAE</name>
<evidence type="ECO:0000313" key="3">
    <source>
        <dbReference type="EMBL" id="KAF6410580.1"/>
    </source>
</evidence>